<keyword evidence="6" id="KW-1185">Reference proteome</keyword>
<evidence type="ECO:0000259" key="4">
    <source>
        <dbReference type="PROSITE" id="PS51659"/>
    </source>
</evidence>
<dbReference type="HOGENOM" id="CLU_021940_1_1_1"/>
<dbReference type="CDD" id="cd11300">
    <property type="entry name" value="Fut8_like"/>
    <property type="match status" value="1"/>
</dbReference>
<evidence type="ECO:0000313" key="5">
    <source>
        <dbReference type="Ensembl" id="ENSCSAVP00000012251.1"/>
    </source>
</evidence>
<dbReference type="InterPro" id="IPR027350">
    <property type="entry name" value="GT23_dom"/>
</dbReference>
<evidence type="ECO:0000256" key="2">
    <source>
        <dbReference type="ARBA" id="ARBA00022679"/>
    </source>
</evidence>
<dbReference type="PROSITE" id="PS51659">
    <property type="entry name" value="GT23"/>
    <property type="match status" value="1"/>
</dbReference>
<dbReference type="PANTHER" id="PTHR13132">
    <property type="entry name" value="ALPHA- 1,6 -FUCOSYLTRANSFERASE"/>
    <property type="match status" value="1"/>
</dbReference>
<dbReference type="InParanoid" id="H2Z3T9"/>
<reference evidence="5" key="3">
    <citation type="submission" date="2025-09" db="UniProtKB">
        <authorList>
            <consortium name="Ensembl"/>
        </authorList>
    </citation>
    <scope>IDENTIFICATION</scope>
</reference>
<dbReference type="GeneTree" id="ENSGT00530000063737"/>
<dbReference type="Proteomes" id="UP000007875">
    <property type="component" value="Unassembled WGS sequence"/>
</dbReference>
<evidence type="ECO:0000256" key="1">
    <source>
        <dbReference type="ARBA" id="ARBA00022676"/>
    </source>
</evidence>
<keyword evidence="2 3" id="KW-0808">Transferase</keyword>
<dbReference type="Gene3D" id="2.30.30.40">
    <property type="entry name" value="SH3 Domains"/>
    <property type="match status" value="1"/>
</dbReference>
<feature type="domain" description="GT23" evidence="4">
    <location>
        <begin position="89"/>
        <end position="381"/>
    </location>
</feature>
<evidence type="ECO:0000256" key="3">
    <source>
        <dbReference type="PROSITE-ProRule" id="PRU00992"/>
    </source>
</evidence>
<accession>H2Z3T9</accession>
<dbReference type="Pfam" id="PF19745">
    <property type="entry name" value="FUT8_N_cat"/>
    <property type="match status" value="1"/>
</dbReference>
<evidence type="ECO:0000313" key="6">
    <source>
        <dbReference type="Proteomes" id="UP000007875"/>
    </source>
</evidence>
<dbReference type="GO" id="GO:0006487">
    <property type="term" value="P:protein N-linked glycosylation"/>
    <property type="evidence" value="ECO:0007669"/>
    <property type="project" value="TreeGrafter"/>
</dbReference>
<dbReference type="InterPro" id="IPR045573">
    <property type="entry name" value="Fut8_N_cat"/>
</dbReference>
<dbReference type="Ensembl" id="ENSCSAVT00000012394.1">
    <property type="protein sequence ID" value="ENSCSAVP00000012251.1"/>
    <property type="gene ID" value="ENSCSAVG00000007213.1"/>
</dbReference>
<protein>
    <recommendedName>
        <fullName evidence="4">GT23 domain-containing protein</fullName>
    </recommendedName>
</protein>
<dbReference type="PANTHER" id="PTHR13132:SF29">
    <property type="entry name" value="ALPHA-(1,6)-FUCOSYLTRANSFERASE"/>
    <property type="match status" value="1"/>
</dbReference>
<dbReference type="Gene3D" id="3.40.50.11350">
    <property type="match status" value="1"/>
</dbReference>
<proteinExistence type="inferred from homology"/>
<organism evidence="5 6">
    <name type="scientific">Ciona savignyi</name>
    <name type="common">Pacific transparent sea squirt</name>
    <dbReference type="NCBI Taxonomy" id="51511"/>
    <lineage>
        <taxon>Eukaryota</taxon>
        <taxon>Metazoa</taxon>
        <taxon>Chordata</taxon>
        <taxon>Tunicata</taxon>
        <taxon>Ascidiacea</taxon>
        <taxon>Phlebobranchia</taxon>
        <taxon>Cionidae</taxon>
        <taxon>Ciona</taxon>
    </lineage>
</organism>
<comment type="similarity">
    <text evidence="3">Belongs to the glycosyltransferase 23 family.</text>
</comment>
<feature type="region of interest" description="Important for donor substrate binding" evidence="3">
    <location>
        <begin position="253"/>
        <end position="254"/>
    </location>
</feature>
<sequence length="478" mass="55085">LIRKSLQTALQLKELFRHQTEMLMKRPNDTKSILDHFKRLSEPLENSFRFDLETLLNILTKGDLEEIKELNKIAQTMIYKSQNPKDCAKAKKLHCSVIHKTCGFGCMMHDYGSCMFVAVGEGRSMQYDLNQQTTYPGLGSTFKYASDTCVNRTNFAQAIHWKPLFGNLTTIGTQEVVTFNITGPFTSHPLFRPGTVPDKILPRIQRVHADPKVWWTGHVISYFLRLQKSALADYESFKKKIRFNHPIVGIHVRRTDKHTEAPPLALERYMDHVIRWFDRYEMRHPGDKVIRRVYLATDEPEVIKEANTKYPSYTFVTAPRKSSGNPQNRSSSAALAGILYDILALKDSDFIVVTLSSNVGRTIYELRQTLPMDPTFSIANLDDSYNYWGEIGHKKVATMDHKPPPSAMCNNTQGREYFAHMRKWTCEIELRVGDDLQVMFFMEHGYLIGGYNRRTHLHGLFPAHKVKEVLIPAPYNTY</sequence>
<keyword evidence="1 3" id="KW-0328">Glycosyltransferase</keyword>
<dbReference type="OMA" id="ANFRPRA"/>
<name>H2Z3T9_CIOSA</name>
<dbReference type="AlphaFoldDB" id="H2Z3T9"/>
<dbReference type="GO" id="GO:0046921">
    <property type="term" value="F:alpha-(1-&gt;6)-fucosyltransferase activity"/>
    <property type="evidence" value="ECO:0007669"/>
    <property type="project" value="TreeGrafter"/>
</dbReference>
<reference evidence="6" key="1">
    <citation type="submission" date="2003-08" db="EMBL/GenBank/DDBJ databases">
        <authorList>
            <person name="Birren B."/>
            <person name="Nusbaum C."/>
            <person name="Abebe A."/>
            <person name="Abouelleil A."/>
            <person name="Adekoya E."/>
            <person name="Ait-zahra M."/>
            <person name="Allen N."/>
            <person name="Allen T."/>
            <person name="An P."/>
            <person name="Anderson M."/>
            <person name="Anderson S."/>
            <person name="Arachchi H."/>
            <person name="Armbruster J."/>
            <person name="Bachantsang P."/>
            <person name="Baldwin J."/>
            <person name="Barry A."/>
            <person name="Bayul T."/>
            <person name="Blitshsteyn B."/>
            <person name="Bloom T."/>
            <person name="Blye J."/>
            <person name="Boguslavskiy L."/>
            <person name="Borowsky M."/>
            <person name="Boukhgalter B."/>
            <person name="Brunache A."/>
            <person name="Butler J."/>
            <person name="Calixte N."/>
            <person name="Calvo S."/>
            <person name="Camarata J."/>
            <person name="Campo K."/>
            <person name="Chang J."/>
            <person name="Cheshatsang Y."/>
            <person name="Citroen M."/>
            <person name="Collymore A."/>
            <person name="Considine T."/>
            <person name="Cook A."/>
            <person name="Cooke P."/>
            <person name="Corum B."/>
            <person name="Cuomo C."/>
            <person name="David R."/>
            <person name="Dawoe T."/>
            <person name="Degray S."/>
            <person name="Dodge S."/>
            <person name="Dooley K."/>
            <person name="Dorje P."/>
            <person name="Dorjee K."/>
            <person name="Dorris L."/>
            <person name="Duffey N."/>
            <person name="Dupes A."/>
            <person name="Elkins T."/>
            <person name="Engels R."/>
            <person name="Erickson J."/>
            <person name="Farina A."/>
            <person name="Faro S."/>
            <person name="Ferreira P."/>
            <person name="Fischer H."/>
            <person name="Fitzgerald M."/>
            <person name="Foley K."/>
            <person name="Gage D."/>
            <person name="Galagan J."/>
            <person name="Gearin G."/>
            <person name="Gnerre S."/>
            <person name="Gnirke A."/>
            <person name="Goyette A."/>
            <person name="Graham J."/>
            <person name="Grandbois E."/>
            <person name="Gyaltsen K."/>
            <person name="Hafez N."/>
            <person name="Hagopian D."/>
            <person name="Hagos B."/>
            <person name="Hall J."/>
            <person name="Hatcher B."/>
            <person name="Heller A."/>
            <person name="Higgins H."/>
            <person name="Honan T."/>
            <person name="Horn A."/>
            <person name="Houde N."/>
            <person name="Hughes L."/>
            <person name="Hulme W."/>
            <person name="Husby E."/>
            <person name="Iliev I."/>
            <person name="Jaffe D."/>
            <person name="Jones C."/>
            <person name="Kamal M."/>
            <person name="Kamat A."/>
            <person name="Kamvysselis M."/>
            <person name="Karlsson E."/>
            <person name="Kells C."/>
            <person name="Kieu A."/>
            <person name="Kisner P."/>
            <person name="Kodira C."/>
            <person name="Kulbokas E."/>
            <person name="Labutti K."/>
            <person name="Lama D."/>
            <person name="Landers T."/>
            <person name="Leger J."/>
            <person name="Levine S."/>
            <person name="Lewis D."/>
            <person name="Lewis T."/>
            <person name="Lindblad-toh K."/>
            <person name="Liu X."/>
            <person name="Lokyitsang T."/>
            <person name="Lokyitsang Y."/>
            <person name="Lucien O."/>
            <person name="Lui A."/>
            <person name="Ma L.J."/>
            <person name="Mabbitt R."/>
            <person name="Macdonald J."/>
            <person name="Maclean C."/>
            <person name="Major J."/>
            <person name="Manning J."/>
            <person name="Marabella R."/>
            <person name="Maru K."/>
            <person name="Matthews C."/>
            <person name="Mauceli E."/>
            <person name="Mccarthy M."/>
            <person name="Mcdonough S."/>
            <person name="Mcghee T."/>
            <person name="Meldrim J."/>
            <person name="Meneus L."/>
            <person name="Mesirov J."/>
            <person name="Mihalev A."/>
            <person name="Mihova T."/>
            <person name="Mikkelsen T."/>
            <person name="Mlenga V."/>
            <person name="Moru K."/>
            <person name="Mozes J."/>
            <person name="Mulrain L."/>
            <person name="Munson G."/>
            <person name="Naylor J."/>
            <person name="Newes C."/>
            <person name="Nguyen C."/>
            <person name="Nguyen N."/>
            <person name="Nguyen T."/>
            <person name="Nicol R."/>
            <person name="Nielsen C."/>
            <person name="Nizzari M."/>
            <person name="Norbu C."/>
            <person name="Norbu N."/>
            <person name="O'donnell P."/>
            <person name="Okoawo O."/>
            <person name="O'leary S."/>
            <person name="Omotosho B."/>
            <person name="O'neill K."/>
            <person name="Osman S."/>
            <person name="Parker S."/>
            <person name="Perrin D."/>
            <person name="Phunkhang P."/>
            <person name="Piqani B."/>
            <person name="Purcell S."/>
            <person name="Rachupka T."/>
            <person name="Ramasamy U."/>
            <person name="Rameau R."/>
            <person name="Ray V."/>
            <person name="Raymond C."/>
            <person name="Retta R."/>
            <person name="Richardson S."/>
            <person name="Rise C."/>
            <person name="Rodriguez J."/>
            <person name="Rogers J."/>
            <person name="Rogov P."/>
            <person name="Rutman M."/>
            <person name="Schupbach R."/>
            <person name="Seaman C."/>
            <person name="Settipalli S."/>
            <person name="Sharpe T."/>
            <person name="Sheridan J."/>
            <person name="Sherpa N."/>
            <person name="Shi J."/>
            <person name="Smirnov S."/>
            <person name="Smith C."/>
            <person name="Sougnez C."/>
            <person name="Spencer B."/>
            <person name="Stalker J."/>
            <person name="Stange-thomann N."/>
            <person name="Stavropoulos S."/>
            <person name="Stetson K."/>
            <person name="Stone C."/>
            <person name="Stone S."/>
            <person name="Stubbs M."/>
            <person name="Talamas J."/>
            <person name="Tchuinga P."/>
            <person name="Tenzing P."/>
            <person name="Tesfaye S."/>
            <person name="Theodore J."/>
            <person name="Thoulutsang Y."/>
            <person name="Topham K."/>
            <person name="Towey S."/>
            <person name="Tsamla T."/>
            <person name="Tsomo N."/>
            <person name="Vallee D."/>
            <person name="Vassiliev H."/>
            <person name="Venkataraman V."/>
            <person name="Vinson J."/>
            <person name="Vo A."/>
            <person name="Wade C."/>
            <person name="Wang S."/>
            <person name="Wangchuk T."/>
            <person name="Wangdi T."/>
            <person name="Whittaker C."/>
            <person name="Wilkinson J."/>
            <person name="Wu Y."/>
            <person name="Wyman D."/>
            <person name="Yadav S."/>
            <person name="Yang S."/>
            <person name="Yang X."/>
            <person name="Yeager S."/>
            <person name="Yee E."/>
            <person name="Young G."/>
            <person name="Zainoun J."/>
            <person name="Zembeck L."/>
            <person name="Zimmer A."/>
            <person name="Zody M."/>
            <person name="Lander E."/>
        </authorList>
    </citation>
    <scope>NUCLEOTIDE SEQUENCE [LARGE SCALE GENOMIC DNA]</scope>
</reference>
<dbReference type="eggNOG" id="KOG3705">
    <property type="taxonomic scope" value="Eukaryota"/>
</dbReference>
<reference evidence="5" key="2">
    <citation type="submission" date="2025-08" db="UniProtKB">
        <authorList>
            <consortium name="Ensembl"/>
        </authorList>
    </citation>
    <scope>IDENTIFICATION</scope>
</reference>